<evidence type="ECO:0000313" key="6">
    <source>
        <dbReference type="Proteomes" id="UP000094769"/>
    </source>
</evidence>
<proteinExistence type="inferred from homology"/>
<dbReference type="InterPro" id="IPR013024">
    <property type="entry name" value="GGCT-like"/>
</dbReference>
<dbReference type="Pfam" id="PF06094">
    <property type="entry name" value="GGACT"/>
    <property type="match status" value="1"/>
</dbReference>
<dbReference type="GO" id="GO:0061929">
    <property type="term" value="F:gamma-glutamylaminecyclotransferase activity"/>
    <property type="evidence" value="ECO:0007669"/>
    <property type="project" value="InterPro"/>
</dbReference>
<dbReference type="EMBL" id="MARB01000010">
    <property type="protein sequence ID" value="ODJ87614.1"/>
    <property type="molecule type" value="Genomic_DNA"/>
</dbReference>
<dbReference type="SUPFAM" id="SSF110857">
    <property type="entry name" value="Gamma-glutamyl cyclotransferase-like"/>
    <property type="match status" value="1"/>
</dbReference>
<keyword evidence="5" id="KW-0808">Transferase</keyword>
<protein>
    <recommendedName>
        <fullName evidence="3">Gamma-glutamylcyclotransferase family protein</fullName>
    </recommendedName>
</protein>
<accession>A0A7Z0VLA9</accession>
<dbReference type="InterPro" id="IPR039126">
    <property type="entry name" value="GGACT"/>
</dbReference>
<comment type="caution">
    <text evidence="5">The sequence shown here is derived from an EMBL/GenBank/DDBJ whole genome shotgun (WGS) entry which is preliminary data.</text>
</comment>
<evidence type="ECO:0000259" key="4">
    <source>
        <dbReference type="Pfam" id="PF06094"/>
    </source>
</evidence>
<evidence type="ECO:0000256" key="3">
    <source>
        <dbReference type="RuleBase" id="RU367036"/>
    </source>
</evidence>
<reference evidence="5 6" key="1">
    <citation type="submission" date="2016-06" db="EMBL/GenBank/DDBJ databases">
        <title>Genome sequence of endosymbiont of Candidatus Endolucinida thiodiazotropha.</title>
        <authorList>
            <person name="Poehlein A."/>
            <person name="Koenig S."/>
            <person name="Heiden S.E."/>
            <person name="Thuermer A."/>
            <person name="Voget S."/>
            <person name="Daniel R."/>
            <person name="Markert S."/>
            <person name="Gros O."/>
            <person name="Schweder T."/>
        </authorList>
    </citation>
    <scope>NUCLEOTIDE SEQUENCE [LARGE SCALE GENOMIC DNA]</scope>
    <source>
        <strain evidence="5 6">COS</strain>
    </source>
</reference>
<name>A0A7Z0VLA9_9GAMM</name>
<organism evidence="5 6">
    <name type="scientific">Candidatus Thiodiazotropha endolucinida</name>
    <dbReference type="NCBI Taxonomy" id="1655433"/>
    <lineage>
        <taxon>Bacteria</taxon>
        <taxon>Pseudomonadati</taxon>
        <taxon>Pseudomonadota</taxon>
        <taxon>Gammaproteobacteria</taxon>
        <taxon>Chromatiales</taxon>
        <taxon>Sedimenticolaceae</taxon>
        <taxon>Candidatus Thiodiazotropha</taxon>
    </lineage>
</organism>
<evidence type="ECO:0000256" key="2">
    <source>
        <dbReference type="PIRSR" id="PIRSR639126-1"/>
    </source>
</evidence>
<keyword evidence="6" id="KW-1185">Reference proteome</keyword>
<sequence length="124" mass="14185">MSDRVFVYGTLRRGEVNHHLMSGAEYCGEHVTLPRYRMIHLGAYPGVVEGGNTAIVGEIYRVNGQQFTQLDRLEDYPRLYNRKLIPTPWGSAWIYTYRGVRNGRPVIPGGDWLGQQRPGPFSLY</sequence>
<dbReference type="InterPro" id="IPR009288">
    <property type="entry name" value="AIG2-like_dom"/>
</dbReference>
<gene>
    <name evidence="5" type="primary">ytfP</name>
    <name evidence="5" type="ORF">CODIS_20290</name>
</gene>
<dbReference type="GO" id="GO:0005829">
    <property type="term" value="C:cytosol"/>
    <property type="evidence" value="ECO:0007669"/>
    <property type="project" value="TreeGrafter"/>
</dbReference>
<dbReference type="RefSeq" id="WP_069124636.1">
    <property type="nucleotide sequence ID" value="NZ_MARB01000010.1"/>
</dbReference>
<dbReference type="Proteomes" id="UP000094769">
    <property type="component" value="Unassembled WGS sequence"/>
</dbReference>
<dbReference type="InterPro" id="IPR036568">
    <property type="entry name" value="GGCT-like_sf"/>
</dbReference>
<dbReference type="PANTHER" id="PTHR12510">
    <property type="entry name" value="TROPONIN C-AKIN-1 PROTEIN"/>
    <property type="match status" value="1"/>
</dbReference>
<feature type="domain" description="Gamma-glutamylcyclotransferase AIG2-like" evidence="4">
    <location>
        <begin position="5"/>
        <end position="113"/>
    </location>
</feature>
<evidence type="ECO:0000256" key="1">
    <source>
        <dbReference type="ARBA" id="ARBA00008861"/>
    </source>
</evidence>
<comment type="similarity">
    <text evidence="1 3">Belongs to the gamma-glutamylcyclotransferase family.</text>
</comment>
<dbReference type="GO" id="GO:0016740">
    <property type="term" value="F:transferase activity"/>
    <property type="evidence" value="ECO:0007669"/>
    <property type="project" value="UniProtKB-KW"/>
</dbReference>
<evidence type="ECO:0000313" key="5">
    <source>
        <dbReference type="EMBL" id="ODJ87614.1"/>
    </source>
</evidence>
<dbReference type="PANTHER" id="PTHR12510:SF4">
    <property type="entry name" value="GAMMA-GLUTAMYLAMINECYCLOTRANSFERASE"/>
    <property type="match status" value="1"/>
</dbReference>
<dbReference type="Gene3D" id="3.10.490.10">
    <property type="entry name" value="Gamma-glutamyl cyclotransferase-like"/>
    <property type="match status" value="1"/>
</dbReference>
<feature type="active site" description="Proton acceptor" evidence="2">
    <location>
        <position position="74"/>
    </location>
</feature>
<dbReference type="CDD" id="cd06661">
    <property type="entry name" value="GGCT_like"/>
    <property type="match status" value="1"/>
</dbReference>
<dbReference type="OrthoDB" id="482277at2"/>
<dbReference type="AlphaFoldDB" id="A0A7Z0VLA9"/>